<proteinExistence type="predicted"/>
<evidence type="ECO:0000256" key="1">
    <source>
        <dbReference type="SAM" id="MobiDB-lite"/>
    </source>
</evidence>
<evidence type="ECO:0000313" key="2">
    <source>
        <dbReference type="EMBL" id="PTE15712.1"/>
    </source>
</evidence>
<dbReference type="EMBL" id="PZKE01000003">
    <property type="protein sequence ID" value="PTE15712.1"/>
    <property type="molecule type" value="Genomic_DNA"/>
</dbReference>
<feature type="compositionally biased region" description="Low complexity" evidence="1">
    <location>
        <begin position="168"/>
        <end position="182"/>
    </location>
</feature>
<evidence type="ECO:0000313" key="3">
    <source>
        <dbReference type="Proteomes" id="UP000241362"/>
    </source>
</evidence>
<protein>
    <recommendedName>
        <fullName evidence="4">BrnA antitoxin of type II toxin-antitoxin system</fullName>
    </recommendedName>
</protein>
<dbReference type="InterPro" id="IPR025528">
    <property type="entry name" value="BrnA_antitoxin"/>
</dbReference>
<name>A0A2T4JCS4_FUSBL</name>
<dbReference type="AlphaFoldDB" id="A0A2T4JCS4"/>
<feature type="region of interest" description="Disordered" evidence="1">
    <location>
        <begin position="162"/>
        <end position="182"/>
    </location>
</feature>
<comment type="caution">
    <text evidence="2">The sequence shown here is derived from an EMBL/GenBank/DDBJ whole genome shotgun (WGS) entry which is preliminary data.</text>
</comment>
<gene>
    <name evidence="2" type="ORF">C5F44_04945</name>
</gene>
<organism evidence="2 3">
    <name type="scientific">Fuscovulum blasticum DSM 2131</name>
    <dbReference type="NCBI Taxonomy" id="1188250"/>
    <lineage>
        <taxon>Bacteria</taxon>
        <taxon>Pseudomonadati</taxon>
        <taxon>Pseudomonadota</taxon>
        <taxon>Alphaproteobacteria</taxon>
        <taxon>Rhodobacterales</taxon>
        <taxon>Paracoccaceae</taxon>
        <taxon>Pseudogemmobacter</taxon>
    </lineage>
</organism>
<feature type="compositionally biased region" description="Basic and acidic residues" evidence="1">
    <location>
        <begin position="8"/>
        <end position="18"/>
    </location>
</feature>
<dbReference type="Pfam" id="PF14384">
    <property type="entry name" value="BrnA_antitoxin"/>
    <property type="match status" value="1"/>
</dbReference>
<sequence>MLAPQRRPRGDAMPDLKKQPPRQRAHMTYMMDVMRRLEWDLHNTIELTGRIPAEWHEIAQATPRSARVKVNLSLEADVVKFFKSMGAGYGPRINDVLRSYMHARLAGVIRGAETIAHYRARADSHDGPKPEFGDLARDLGEAWQDEGPEVEQAARAKMQETMQRRFGESGVPEGEEGVPWVR</sequence>
<dbReference type="Proteomes" id="UP000241362">
    <property type="component" value="Unassembled WGS sequence"/>
</dbReference>
<evidence type="ECO:0008006" key="4">
    <source>
        <dbReference type="Google" id="ProtNLM"/>
    </source>
</evidence>
<keyword evidence="3" id="KW-1185">Reference proteome</keyword>
<feature type="region of interest" description="Disordered" evidence="1">
    <location>
        <begin position="1"/>
        <end position="23"/>
    </location>
</feature>
<reference evidence="2 3" key="1">
    <citation type="submission" date="2018-03" db="EMBL/GenBank/DDBJ databases">
        <title>Rhodobacter blasticus.</title>
        <authorList>
            <person name="Meyer T.E."/>
            <person name="Miller S."/>
            <person name="Lodha T."/>
            <person name="Gandham S."/>
            <person name="Chintalapati S."/>
            <person name="Chintalapati V.R."/>
        </authorList>
    </citation>
    <scope>NUCLEOTIDE SEQUENCE [LARGE SCALE GENOMIC DNA]</scope>
    <source>
        <strain evidence="2 3">DSM 2131</strain>
    </source>
</reference>
<accession>A0A2T4JCS4</accession>